<keyword evidence="2" id="KW-0614">Plasmid</keyword>
<reference evidence="2" key="1">
    <citation type="submission" date="2023-02" db="EMBL/GenBank/DDBJ databases">
        <title>Description and genomic characterization of Salipiger bruguierae sp. nov., isolated from the sediment of mangrove plant Bruguiera sexangula.</title>
        <authorList>
            <person name="Long M."/>
        </authorList>
    </citation>
    <scope>NUCLEOTIDE SEQUENCE</scope>
    <source>
        <strain evidence="2">H15</strain>
        <plasmid evidence="2">unnamed5</plasmid>
    </source>
</reference>
<name>A0AAU8ASI3_9RHOB</name>
<dbReference type="PANTHER" id="PTHR43717:SF1">
    <property type="entry name" value="ANAEROBIC NITRIC OXIDE REDUCTASE FLAVORUBREDOXIN"/>
    <property type="match status" value="1"/>
</dbReference>
<protein>
    <submittedName>
        <fullName evidence="2">MBL fold metallo-hydrolase</fullName>
    </submittedName>
</protein>
<proteinExistence type="predicted"/>
<accession>A0AAU8ASI3</accession>
<dbReference type="Pfam" id="PF19583">
    <property type="entry name" value="ODP"/>
    <property type="match status" value="1"/>
</dbReference>
<dbReference type="InterPro" id="IPR001279">
    <property type="entry name" value="Metallo-B-lactamas"/>
</dbReference>
<evidence type="ECO:0000313" key="2">
    <source>
        <dbReference type="EMBL" id="XCC97887.1"/>
    </source>
</evidence>
<organism evidence="2">
    <name type="scientific">Alloyangia sp. H15</name>
    <dbReference type="NCBI Taxonomy" id="3029062"/>
    <lineage>
        <taxon>Bacteria</taxon>
        <taxon>Pseudomonadati</taxon>
        <taxon>Pseudomonadota</taxon>
        <taxon>Alphaproteobacteria</taxon>
        <taxon>Rhodobacterales</taxon>
        <taxon>Roseobacteraceae</taxon>
        <taxon>Alloyangia</taxon>
    </lineage>
</organism>
<dbReference type="PANTHER" id="PTHR43717">
    <property type="entry name" value="ANAEROBIC NITRIC OXIDE REDUCTASE FLAVORUBREDOXIN"/>
    <property type="match status" value="1"/>
</dbReference>
<dbReference type="SMART" id="SM00849">
    <property type="entry name" value="Lactamase_B"/>
    <property type="match status" value="1"/>
</dbReference>
<dbReference type="Gene3D" id="3.60.15.10">
    <property type="entry name" value="Ribonuclease Z/Hydroxyacylglutathione hydrolase-like"/>
    <property type="match status" value="1"/>
</dbReference>
<evidence type="ECO:0000259" key="1">
    <source>
        <dbReference type="SMART" id="SM00849"/>
    </source>
</evidence>
<dbReference type="AlphaFoldDB" id="A0AAU8ASI3"/>
<sequence length="268" mass="28633">MTQNDVPVQMPAEKVTETWSVLPSWLPVSGLGALPVNAFLRKGAEPMLVDTGLAALSDRFIETLFSEVDPGDLRWIWLSHTDADHVGNLAAILAKAPKAQVVTNFLGAGKLSLLGFDTPERLRILQPGEDFELGADRVHQVRPPYYDAPETMGFFDPSERILFAADAFGALLPERVGGIEEIGAEALRDGLVGWSSVDAPWLAALDRTTLGAILNGLDALAPAHVLSGHLPPARRLDLLTRTLRTAYGQGTTGAIPSETAAQLEAALG</sequence>
<dbReference type="InterPro" id="IPR045761">
    <property type="entry name" value="ODP_dom"/>
</dbReference>
<dbReference type="SUPFAM" id="SSF56281">
    <property type="entry name" value="Metallo-hydrolase/oxidoreductase"/>
    <property type="match status" value="1"/>
</dbReference>
<dbReference type="EMBL" id="CP123390">
    <property type="protein sequence ID" value="XCC97887.1"/>
    <property type="molecule type" value="Genomic_DNA"/>
</dbReference>
<dbReference type="InterPro" id="IPR036866">
    <property type="entry name" value="RibonucZ/Hydroxyglut_hydro"/>
</dbReference>
<dbReference type="RefSeq" id="WP_353476765.1">
    <property type="nucleotide sequence ID" value="NZ_CP123390.1"/>
</dbReference>
<feature type="domain" description="Metallo-beta-lactamase" evidence="1">
    <location>
        <begin position="35"/>
        <end position="224"/>
    </location>
</feature>
<geneLocation type="plasmid" evidence="2">
    <name>unnamed5</name>
</geneLocation>
<gene>
    <name evidence="2" type="ORF">PVT71_29115</name>
</gene>